<evidence type="ECO:0000259" key="6">
    <source>
        <dbReference type="Pfam" id="PF00535"/>
    </source>
</evidence>
<dbReference type="RefSeq" id="WP_306838612.1">
    <property type="nucleotide sequence ID" value="NZ_JAUSRA010000001.1"/>
</dbReference>
<dbReference type="InterPro" id="IPR029044">
    <property type="entry name" value="Nucleotide-diphossugar_trans"/>
</dbReference>
<evidence type="ECO:0000313" key="8">
    <source>
        <dbReference type="Proteomes" id="UP001240984"/>
    </source>
</evidence>
<evidence type="ECO:0000256" key="3">
    <source>
        <dbReference type="ARBA" id="ARBA00022676"/>
    </source>
</evidence>
<dbReference type="EMBL" id="JAUSRA010000001">
    <property type="protein sequence ID" value="MDP9799646.1"/>
    <property type="molecule type" value="Genomic_DNA"/>
</dbReference>
<keyword evidence="3" id="KW-0328">Glycosyltransferase</keyword>
<organism evidence="7 8">
    <name type="scientific">Catenuloplanes nepalensis</name>
    <dbReference type="NCBI Taxonomy" id="587533"/>
    <lineage>
        <taxon>Bacteria</taxon>
        <taxon>Bacillati</taxon>
        <taxon>Actinomycetota</taxon>
        <taxon>Actinomycetes</taxon>
        <taxon>Micromonosporales</taxon>
        <taxon>Micromonosporaceae</taxon>
        <taxon>Catenuloplanes</taxon>
    </lineage>
</organism>
<keyword evidence="8" id="KW-1185">Reference proteome</keyword>
<dbReference type="SUPFAM" id="SSF53448">
    <property type="entry name" value="Nucleotide-diphospho-sugar transferases"/>
    <property type="match status" value="1"/>
</dbReference>
<evidence type="ECO:0000256" key="1">
    <source>
        <dbReference type="ARBA" id="ARBA00004776"/>
    </source>
</evidence>
<keyword evidence="5" id="KW-0472">Membrane</keyword>
<accession>A0ABT9N7G6</accession>
<protein>
    <submittedName>
        <fullName evidence="7">GT2 family glycosyltransferase</fullName>
    </submittedName>
</protein>
<keyword evidence="4" id="KW-0808">Transferase</keyword>
<dbReference type="PANTHER" id="PTHR43179:SF12">
    <property type="entry name" value="GALACTOFURANOSYLTRANSFERASE GLFT2"/>
    <property type="match status" value="1"/>
</dbReference>
<feature type="domain" description="Glycosyltransferase 2-like" evidence="6">
    <location>
        <begin position="22"/>
        <end position="186"/>
    </location>
</feature>
<gene>
    <name evidence="7" type="ORF">J2S43_008158</name>
</gene>
<evidence type="ECO:0000256" key="5">
    <source>
        <dbReference type="SAM" id="Phobius"/>
    </source>
</evidence>
<keyword evidence="5" id="KW-1133">Transmembrane helix</keyword>
<evidence type="ECO:0000256" key="4">
    <source>
        <dbReference type="ARBA" id="ARBA00022679"/>
    </source>
</evidence>
<comment type="similarity">
    <text evidence="2">Belongs to the glycosyltransferase 2 family.</text>
</comment>
<dbReference type="Gene3D" id="3.90.550.10">
    <property type="entry name" value="Spore Coat Polysaccharide Biosynthesis Protein SpsA, Chain A"/>
    <property type="match status" value="1"/>
</dbReference>
<name>A0ABT9N7G6_9ACTN</name>
<dbReference type="InterPro" id="IPR001173">
    <property type="entry name" value="Glyco_trans_2-like"/>
</dbReference>
<comment type="caution">
    <text evidence="7">The sequence shown here is derived from an EMBL/GenBank/DDBJ whole genome shotgun (WGS) entry which is preliminary data.</text>
</comment>
<reference evidence="7 8" key="1">
    <citation type="submission" date="2023-07" db="EMBL/GenBank/DDBJ databases">
        <title>Sequencing the genomes of 1000 actinobacteria strains.</title>
        <authorList>
            <person name="Klenk H.-P."/>
        </authorList>
    </citation>
    <scope>NUCLEOTIDE SEQUENCE [LARGE SCALE GENOMIC DNA]</scope>
    <source>
        <strain evidence="7 8">DSM 44710</strain>
    </source>
</reference>
<proteinExistence type="inferred from homology"/>
<evidence type="ECO:0000313" key="7">
    <source>
        <dbReference type="EMBL" id="MDP9799646.1"/>
    </source>
</evidence>
<dbReference type="Pfam" id="PF00535">
    <property type="entry name" value="Glycos_transf_2"/>
    <property type="match status" value="1"/>
</dbReference>
<dbReference type="PANTHER" id="PTHR43179">
    <property type="entry name" value="RHAMNOSYLTRANSFERASE WBBL"/>
    <property type="match status" value="1"/>
</dbReference>
<dbReference type="Proteomes" id="UP001240984">
    <property type="component" value="Unassembled WGS sequence"/>
</dbReference>
<sequence>MTLLAPEETRRTGEGTGTPAISVVVCTYHERRFGDLVAACASVTAQLRPHDELIVVVDHNPELLSRVNREIPGAHAVASAGPPGLSGARNTGVRLSHCPVVAFLDDDATAADGWLGRLRAGFADPAVQVVGTEVVPRWAGGAPPRWFPPEFGWVVGCGYRGLPTEPAPVRNPIGASMAIRRACFSEVGGFSEVVGRVGTLPVGCEETEFCIRLTRRHTGAVVVFDPRARVDHLVPADRQRLRYFLSRCYHEGRSKRAVTALAGAGDALAAERRYVRVVLPLGVARGLAGAIRRPSGLLQAGAILAGLTVTVLGYLTGRPARSGIRRAVR</sequence>
<feature type="transmembrane region" description="Helical" evidence="5">
    <location>
        <begin position="297"/>
        <end position="316"/>
    </location>
</feature>
<evidence type="ECO:0000256" key="2">
    <source>
        <dbReference type="ARBA" id="ARBA00006739"/>
    </source>
</evidence>
<keyword evidence="5" id="KW-0812">Transmembrane</keyword>
<comment type="pathway">
    <text evidence="1">Cell wall biogenesis; cell wall polysaccharide biosynthesis.</text>
</comment>